<protein>
    <recommendedName>
        <fullName evidence="2">Transcription regulator Rua1 C-terminal domain-containing protein</fullName>
    </recommendedName>
</protein>
<organism evidence="3 4">
    <name type="scientific">[Candida] subhashii</name>
    <dbReference type="NCBI Taxonomy" id="561895"/>
    <lineage>
        <taxon>Eukaryota</taxon>
        <taxon>Fungi</taxon>
        <taxon>Dikarya</taxon>
        <taxon>Ascomycota</taxon>
        <taxon>Saccharomycotina</taxon>
        <taxon>Pichiomycetes</taxon>
        <taxon>Debaryomycetaceae</taxon>
        <taxon>Spathaspora</taxon>
    </lineage>
</organism>
<feature type="compositionally biased region" description="Polar residues" evidence="1">
    <location>
        <begin position="306"/>
        <end position="319"/>
    </location>
</feature>
<proteinExistence type="predicted"/>
<feature type="region of interest" description="Disordered" evidence="1">
    <location>
        <begin position="18"/>
        <end position="39"/>
    </location>
</feature>
<feature type="compositionally biased region" description="Low complexity" evidence="1">
    <location>
        <begin position="250"/>
        <end position="264"/>
    </location>
</feature>
<feature type="compositionally biased region" description="Gly residues" evidence="1">
    <location>
        <begin position="491"/>
        <end position="512"/>
    </location>
</feature>
<gene>
    <name evidence="3" type="ORF">J8A68_005892</name>
</gene>
<dbReference type="EMBL" id="JAGSYN010000276">
    <property type="protein sequence ID" value="KAG7660626.1"/>
    <property type="molecule type" value="Genomic_DNA"/>
</dbReference>
<accession>A0A8J5QG82</accession>
<dbReference type="Pfam" id="PF14616">
    <property type="entry name" value="Rua1_C"/>
    <property type="match status" value="1"/>
</dbReference>
<dbReference type="RefSeq" id="XP_049260859.1">
    <property type="nucleotide sequence ID" value="XM_049410008.1"/>
</dbReference>
<name>A0A8J5QG82_9ASCO</name>
<dbReference type="InterPro" id="IPR028012">
    <property type="entry name" value="Rua1_C"/>
</dbReference>
<dbReference type="OrthoDB" id="4096316at2759"/>
<dbReference type="GeneID" id="73472692"/>
<feature type="compositionally biased region" description="Polar residues" evidence="1">
    <location>
        <begin position="273"/>
        <end position="296"/>
    </location>
</feature>
<feature type="region of interest" description="Disordered" evidence="1">
    <location>
        <begin position="246"/>
        <end position="265"/>
    </location>
</feature>
<sequence length="603" mass="67454">MKFQSELREFTFPELLLPPTPATFTQTTSSSTTSTSKHDFLEQGISDFKETPEDDIITNPIQDLYNFFEVDSNDLSLTKNDDAQPLGESTPTVDENMTVLFEEDTRANNQPKEETISPNSNINWYMESIINSHNVANLDPIDSADKQKINKVEDEEEESLLNLFEITCKELDDWKENANIDIQNDDMEEDKSTFKQESQTLVVSNNNNSIAPRIVTDPWNGLIQTFGFGSDLLTVDQYFTKKKLSEDKGSYSSDHSSTSSDAQSNLSLSYQIPSSLSQSNTPIETASNIPSRPPSTNKKRKLDPSISKQGICSKSTPSSKLDFSDIDTHVQSIPDYEYSSQLSNNSTRVPNPQQCTFLLSKLISPLPTTTLIVCQIERTLYTRPNLIQSLLQSHQFPQFQNFEISPNPNFKTSSYEAEYVLTKMSRGKPDNTTRAGLCPYCPHIEFFGLKNSSYGNHLAYKHGILTNGTAVPNPKFYGRWRFKKGEYEDGGGSGSGWGGGGGSLSNSGGNGVGRRKKQRKTCAHVLEREGVLCVCCWQILEVGCTSRSTLLGHYLRHYRDSHVGNRRDTNGGGDIGIKEDEGGDECDWDRLDPVVKGFIDRWN</sequence>
<evidence type="ECO:0000256" key="1">
    <source>
        <dbReference type="SAM" id="MobiDB-lite"/>
    </source>
</evidence>
<keyword evidence="4" id="KW-1185">Reference proteome</keyword>
<feature type="compositionally biased region" description="Low complexity" evidence="1">
    <location>
        <begin position="22"/>
        <end position="35"/>
    </location>
</feature>
<evidence type="ECO:0000313" key="3">
    <source>
        <dbReference type="EMBL" id="KAG7660626.1"/>
    </source>
</evidence>
<evidence type="ECO:0000259" key="2">
    <source>
        <dbReference type="Pfam" id="PF14616"/>
    </source>
</evidence>
<evidence type="ECO:0000313" key="4">
    <source>
        <dbReference type="Proteomes" id="UP000694255"/>
    </source>
</evidence>
<feature type="domain" description="Transcription regulator Rua1 C-terminal" evidence="2">
    <location>
        <begin position="412"/>
        <end position="562"/>
    </location>
</feature>
<feature type="region of interest" description="Disordered" evidence="1">
    <location>
        <begin position="491"/>
        <end position="514"/>
    </location>
</feature>
<reference evidence="3 4" key="1">
    <citation type="journal article" date="2021" name="DNA Res.">
        <title>Genome analysis of Candida subhashii reveals its hybrid nature and dual mitochondrial genome conformations.</title>
        <authorList>
            <person name="Mixao V."/>
            <person name="Hegedusova E."/>
            <person name="Saus E."/>
            <person name="Pryszcz L.P."/>
            <person name="Cillingova A."/>
            <person name="Nosek J."/>
            <person name="Gabaldon T."/>
        </authorList>
    </citation>
    <scope>NUCLEOTIDE SEQUENCE [LARGE SCALE GENOMIC DNA]</scope>
    <source>
        <strain evidence="3 4">CBS 10753</strain>
    </source>
</reference>
<comment type="caution">
    <text evidence="3">The sequence shown here is derived from an EMBL/GenBank/DDBJ whole genome shotgun (WGS) entry which is preliminary data.</text>
</comment>
<dbReference type="Proteomes" id="UP000694255">
    <property type="component" value="Unassembled WGS sequence"/>
</dbReference>
<feature type="region of interest" description="Disordered" evidence="1">
    <location>
        <begin position="273"/>
        <end position="319"/>
    </location>
</feature>
<dbReference type="AlphaFoldDB" id="A0A8J5QG82"/>